<feature type="domain" description="Nucleotidyl transferase" evidence="1">
    <location>
        <begin position="2"/>
        <end position="199"/>
    </location>
</feature>
<dbReference type="NCBIfam" id="TIGR02623">
    <property type="entry name" value="G1P_cyt_trans"/>
    <property type="match status" value="1"/>
</dbReference>
<dbReference type="InterPro" id="IPR013446">
    <property type="entry name" value="G1P_cyt_trans-like"/>
</dbReference>
<dbReference type="EMBL" id="POTC01000015">
    <property type="protein sequence ID" value="POF62861.1"/>
    <property type="molecule type" value="Genomic_DNA"/>
</dbReference>
<dbReference type="AlphaFoldDB" id="A0A2S3W1X7"/>
<organism evidence="2 3">
    <name type="scientific">Novacetimonas maltaceti</name>
    <dbReference type="NCBI Taxonomy" id="1203393"/>
    <lineage>
        <taxon>Bacteria</taxon>
        <taxon>Pseudomonadati</taxon>
        <taxon>Pseudomonadota</taxon>
        <taxon>Alphaproteobacteria</taxon>
        <taxon>Acetobacterales</taxon>
        <taxon>Acetobacteraceae</taxon>
        <taxon>Novacetimonas</taxon>
    </lineage>
</organism>
<dbReference type="GO" id="GO:0009243">
    <property type="term" value="P:O antigen biosynthetic process"/>
    <property type="evidence" value="ECO:0007669"/>
    <property type="project" value="InterPro"/>
</dbReference>
<dbReference type="Gene3D" id="3.90.550.10">
    <property type="entry name" value="Spore Coat Polysaccharide Biosynthesis Protein SpsA, Chain A"/>
    <property type="match status" value="1"/>
</dbReference>
<dbReference type="InterPro" id="IPR005835">
    <property type="entry name" value="NTP_transferase_dom"/>
</dbReference>
<dbReference type="PANTHER" id="PTHR47183:SF1">
    <property type="entry name" value="GLUCOSE-1-PHOSPHATE CYTIDYLYLTRANSFERASE"/>
    <property type="match status" value="1"/>
</dbReference>
<name>A0A2S3W1X7_9PROT</name>
<keyword evidence="2" id="KW-0548">Nucleotidyltransferase</keyword>
<gene>
    <name evidence="2" type="primary">rfbF</name>
    <name evidence="2" type="ORF">KMAL_14710</name>
</gene>
<comment type="caution">
    <text evidence="2">The sequence shown here is derived from an EMBL/GenBank/DDBJ whole genome shotgun (WGS) entry which is preliminary data.</text>
</comment>
<dbReference type="GO" id="GO:0047343">
    <property type="term" value="F:glucose-1-phosphate cytidylyltransferase activity"/>
    <property type="evidence" value="ECO:0007669"/>
    <property type="project" value="UniProtKB-EC"/>
</dbReference>
<dbReference type="CDD" id="cd02524">
    <property type="entry name" value="G1P_cytidylyltransferase"/>
    <property type="match status" value="1"/>
</dbReference>
<evidence type="ECO:0000313" key="2">
    <source>
        <dbReference type="EMBL" id="POF62861.1"/>
    </source>
</evidence>
<proteinExistence type="predicted"/>
<dbReference type="InterPro" id="IPR046981">
    <property type="entry name" value="G1P_cyt_trans"/>
</dbReference>
<accession>A0A2S3W1X7</accession>
<dbReference type="EC" id="2.7.7.33" evidence="2"/>
<sequence>MKAVILSGGYGTRLMEETDSRPKPMVEIGGRPILWHIMKIYSHAGINDFVIPLGYKAEMIKQYFANYHLLSSDITVDMCSDSIVTLKRSAEPWRVTLVDTGLDTMTGGRLRRLQPYLQDEAFCMTYGDGVAEIDVRTTIDYHHSHGRIATVTAVKPPARFGTLEIVNGCVDAFREKPVEPGYVNGGFFVLSPSVFGYLEDDETVFERGPLERLANDGQLMALKHDGFWHSMDTLRDKRHLEHLWETRNAPWRMW</sequence>
<evidence type="ECO:0000259" key="1">
    <source>
        <dbReference type="Pfam" id="PF00483"/>
    </source>
</evidence>
<dbReference type="SUPFAM" id="SSF53448">
    <property type="entry name" value="Nucleotide-diphospho-sugar transferases"/>
    <property type="match status" value="1"/>
</dbReference>
<dbReference type="OrthoDB" id="9814110at2"/>
<dbReference type="PANTHER" id="PTHR47183">
    <property type="entry name" value="GLUCOSE-1-PHOSPHATE CYTIDYLYLTRANSFERASE-RELATED"/>
    <property type="match status" value="1"/>
</dbReference>
<evidence type="ECO:0000313" key="3">
    <source>
        <dbReference type="Proteomes" id="UP000237344"/>
    </source>
</evidence>
<protein>
    <submittedName>
        <fullName evidence="2">Glucose-1-phosphate cytidylyltransferase</fullName>
        <ecNumber evidence="2">2.7.7.33</ecNumber>
    </submittedName>
</protein>
<dbReference type="RefSeq" id="WP_110095095.1">
    <property type="nucleotide sequence ID" value="NZ_NKUE01000016.1"/>
</dbReference>
<dbReference type="InterPro" id="IPR029044">
    <property type="entry name" value="Nucleotide-diphossugar_trans"/>
</dbReference>
<dbReference type="Proteomes" id="UP000237344">
    <property type="component" value="Unassembled WGS sequence"/>
</dbReference>
<keyword evidence="2" id="KW-0808">Transferase</keyword>
<dbReference type="Pfam" id="PF00483">
    <property type="entry name" value="NTP_transferase"/>
    <property type="match status" value="1"/>
</dbReference>
<keyword evidence="3" id="KW-1185">Reference proteome</keyword>
<reference evidence="2 3" key="1">
    <citation type="submission" date="2018-01" db="EMBL/GenBank/DDBJ databases">
        <title>Draft Genome Sequence of Komagataeibacter maltaceti LMG 1529, a Vinegar Producing Acetic Acid Bacterium Isolated from Malt Vinegar Brewery Acetifiers.</title>
        <authorList>
            <person name="Zhang Q."/>
            <person name="Hollensteiner J."/>
            <person name="Poehlein A."/>
            <person name="Daniel R."/>
        </authorList>
    </citation>
    <scope>NUCLEOTIDE SEQUENCE [LARGE SCALE GENOMIC DNA]</scope>
    <source>
        <strain evidence="2 3">LMG 1529</strain>
    </source>
</reference>